<dbReference type="InterPro" id="IPR000095">
    <property type="entry name" value="CRIB_dom"/>
</dbReference>
<dbReference type="InterPro" id="IPR003124">
    <property type="entry name" value="WH2_dom"/>
</dbReference>
<dbReference type="Pfam" id="PF00786">
    <property type="entry name" value="PBD"/>
    <property type="match status" value="1"/>
</dbReference>
<feature type="compositionally biased region" description="Polar residues" evidence="8">
    <location>
        <begin position="293"/>
        <end position="313"/>
    </location>
</feature>
<dbReference type="PROSITE" id="PS50108">
    <property type="entry name" value="CRIB"/>
    <property type="match status" value="1"/>
</dbReference>
<evidence type="ECO:0000256" key="5">
    <source>
        <dbReference type="ARBA" id="ARBA00022737"/>
    </source>
</evidence>
<evidence type="ECO:0000256" key="7">
    <source>
        <dbReference type="ARBA" id="ARBA00023242"/>
    </source>
</evidence>
<protein>
    <submittedName>
        <fullName evidence="12">Uncharacterized protein</fullName>
    </submittedName>
</protein>
<evidence type="ECO:0000259" key="9">
    <source>
        <dbReference type="PROSITE" id="PS50108"/>
    </source>
</evidence>
<evidence type="ECO:0000313" key="12">
    <source>
        <dbReference type="EMBL" id="KAJ6222534.1"/>
    </source>
</evidence>
<dbReference type="InterPro" id="IPR036936">
    <property type="entry name" value="CRIB_dom_sf"/>
</dbReference>
<dbReference type="GO" id="GO:0003779">
    <property type="term" value="F:actin binding"/>
    <property type="evidence" value="ECO:0007669"/>
    <property type="project" value="InterPro"/>
</dbReference>
<evidence type="ECO:0000256" key="1">
    <source>
        <dbReference type="ARBA" id="ARBA00004123"/>
    </source>
</evidence>
<feature type="compositionally biased region" description="Pro residues" evidence="8">
    <location>
        <begin position="396"/>
        <end position="405"/>
    </location>
</feature>
<feature type="domain" description="WH1" evidence="10">
    <location>
        <begin position="43"/>
        <end position="151"/>
    </location>
</feature>
<dbReference type="InterPro" id="IPR033927">
    <property type="entry name" value="WASPfam_EVH1"/>
</dbReference>
<keyword evidence="4" id="KW-0597">Phosphoprotein</keyword>
<dbReference type="SMART" id="SM00285">
    <property type="entry name" value="PBD"/>
    <property type="match status" value="1"/>
</dbReference>
<dbReference type="EMBL" id="JAPWDV010000001">
    <property type="protein sequence ID" value="KAJ6222534.1"/>
    <property type="molecule type" value="Genomic_DNA"/>
</dbReference>
<keyword evidence="6" id="KW-0206">Cytoskeleton</keyword>
<reference evidence="12" key="1">
    <citation type="submission" date="2022-12" db="EMBL/GenBank/DDBJ databases">
        <title>Genome assemblies of Blomia tropicalis.</title>
        <authorList>
            <person name="Cui Y."/>
        </authorList>
    </citation>
    <scope>NUCLEOTIDE SEQUENCE</scope>
    <source>
        <tissue evidence="12">Adult mites</tissue>
    </source>
</reference>
<dbReference type="SMART" id="SM00461">
    <property type="entry name" value="WH1"/>
    <property type="match status" value="1"/>
</dbReference>
<evidence type="ECO:0000256" key="3">
    <source>
        <dbReference type="ARBA" id="ARBA00022490"/>
    </source>
</evidence>
<dbReference type="PANTHER" id="PTHR11202">
    <property type="entry name" value="SPROUTY-RELATED, EVH1 DOMAIN-CONTAINING PROTEIN FAMILY MEMBER"/>
    <property type="match status" value="1"/>
</dbReference>
<sequence>MAAQMQHQQFSQPQLRNSQKTVIENKKSLLLSDEENATIFSMLGRKCFSLSTAIVELLLTEHPHIKWTHRCYGVVCFVKDNPKRSYFIRVYDLIQSEPVWEQELYNTFEYREQRPFFHSFEAENCMAGLNFSNENEARHFADTVKGKLLDRTTKLQVKKNNYNNNQNYPPTNIQPTDQGLLVPIKTSDKTYSPKESKNQKKKKFTKEDIGMPTNFKHVHHIGWNSQTHNFEANKDIDSNMMAFLQSAGVTQAQLQDRNTVKFIYDFLEQNGGRELAIAEVANPPPLPPIPPVTSMNYNNSHQPRSNGTSSHKNQGYVPQPPPPLQPPVQSPPPLSNMARQKPMAPTIPPAPIMSAVASPPPPPPPPIMTNSQVPSSVPPPPPPPPPPPAFVGGNGAPPPPPPPMPKVSSPASASTQQPKSAPSNDHSALMESIRNFGSNLNHVEPNDHSSINSSSNALMNERDQLLNQIRTGVNLKKVETNMNKPELKTPSGGLAGALARALQERNRALNQTDESDDSDSNCSDDEWED</sequence>
<dbReference type="OMA" id="FSVELYF"/>
<dbReference type="InterPro" id="IPR000697">
    <property type="entry name" value="WH1/EVH1_dom"/>
</dbReference>
<dbReference type="Pfam" id="PF00568">
    <property type="entry name" value="WH1"/>
    <property type="match status" value="1"/>
</dbReference>
<evidence type="ECO:0000259" key="11">
    <source>
        <dbReference type="PROSITE" id="PS51082"/>
    </source>
</evidence>
<evidence type="ECO:0000256" key="4">
    <source>
        <dbReference type="ARBA" id="ARBA00022553"/>
    </source>
</evidence>
<evidence type="ECO:0000256" key="2">
    <source>
        <dbReference type="ARBA" id="ARBA00004245"/>
    </source>
</evidence>
<feature type="domain" description="WH2" evidence="11">
    <location>
        <begin position="461"/>
        <end position="478"/>
    </location>
</feature>
<feature type="compositionally biased region" description="Pro residues" evidence="8">
    <location>
        <begin position="282"/>
        <end position="291"/>
    </location>
</feature>
<evidence type="ECO:0000256" key="8">
    <source>
        <dbReference type="SAM" id="MobiDB-lite"/>
    </source>
</evidence>
<dbReference type="AlphaFoldDB" id="A0A9Q0RQ76"/>
<dbReference type="CDD" id="cd01205">
    <property type="entry name" value="EVH1_WASP-like"/>
    <property type="match status" value="1"/>
</dbReference>
<feature type="compositionally biased region" description="Polar residues" evidence="8">
    <location>
        <begin position="415"/>
        <end position="426"/>
    </location>
</feature>
<keyword evidence="3" id="KW-0963">Cytoplasm</keyword>
<evidence type="ECO:0000256" key="6">
    <source>
        <dbReference type="ARBA" id="ARBA00023212"/>
    </source>
</evidence>
<feature type="compositionally biased region" description="Pro residues" evidence="8">
    <location>
        <begin position="318"/>
        <end position="334"/>
    </location>
</feature>
<evidence type="ECO:0000313" key="13">
    <source>
        <dbReference type="Proteomes" id="UP001142055"/>
    </source>
</evidence>
<dbReference type="Proteomes" id="UP001142055">
    <property type="component" value="Chromosome 1"/>
</dbReference>
<keyword evidence="7" id="KW-0539">Nucleus</keyword>
<feature type="compositionally biased region" description="Pro residues" evidence="8">
    <location>
        <begin position="358"/>
        <end position="367"/>
    </location>
</feature>
<dbReference type="SMART" id="SM00246">
    <property type="entry name" value="WH2"/>
    <property type="match status" value="2"/>
</dbReference>
<dbReference type="SUPFAM" id="SSF47912">
    <property type="entry name" value="Wiscott-Aldrich syndrome protein, WASP, C-terminal domain"/>
    <property type="match status" value="1"/>
</dbReference>
<dbReference type="InterPro" id="IPR011993">
    <property type="entry name" value="PH-like_dom_sf"/>
</dbReference>
<dbReference type="PROSITE" id="PS50229">
    <property type="entry name" value="WH1"/>
    <property type="match status" value="1"/>
</dbReference>
<dbReference type="Gene3D" id="3.90.810.10">
    <property type="entry name" value="CRIB domain"/>
    <property type="match status" value="2"/>
</dbReference>
<keyword evidence="13" id="KW-1185">Reference proteome</keyword>
<feature type="domain" description="CRIB" evidence="9">
    <location>
        <begin position="209"/>
        <end position="222"/>
    </location>
</feature>
<dbReference type="GO" id="GO:0005634">
    <property type="term" value="C:nucleus"/>
    <property type="evidence" value="ECO:0007669"/>
    <property type="project" value="UniProtKB-SubCell"/>
</dbReference>
<feature type="compositionally biased region" description="Acidic residues" evidence="8">
    <location>
        <begin position="513"/>
        <end position="529"/>
    </location>
</feature>
<accession>A0A9Q0RQ76</accession>
<comment type="subcellular location">
    <subcellularLocation>
        <location evidence="2">Cytoplasm</location>
        <location evidence="2">Cytoskeleton</location>
    </subcellularLocation>
    <subcellularLocation>
        <location evidence="1">Nucleus</location>
    </subcellularLocation>
</comment>
<organism evidence="12 13">
    <name type="scientific">Blomia tropicalis</name>
    <name type="common">Mite</name>
    <dbReference type="NCBI Taxonomy" id="40697"/>
    <lineage>
        <taxon>Eukaryota</taxon>
        <taxon>Metazoa</taxon>
        <taxon>Ecdysozoa</taxon>
        <taxon>Arthropoda</taxon>
        <taxon>Chelicerata</taxon>
        <taxon>Arachnida</taxon>
        <taxon>Acari</taxon>
        <taxon>Acariformes</taxon>
        <taxon>Sarcoptiformes</taxon>
        <taxon>Astigmata</taxon>
        <taxon>Glycyphagoidea</taxon>
        <taxon>Echimyopodidae</taxon>
        <taxon>Blomia</taxon>
    </lineage>
</organism>
<keyword evidence="5" id="KW-0677">Repeat</keyword>
<dbReference type="PROSITE" id="PS51082">
    <property type="entry name" value="WH2"/>
    <property type="match status" value="1"/>
</dbReference>
<dbReference type="GO" id="GO:0007015">
    <property type="term" value="P:actin filament organization"/>
    <property type="evidence" value="ECO:0007669"/>
    <property type="project" value="InterPro"/>
</dbReference>
<dbReference type="InterPro" id="IPR011026">
    <property type="entry name" value="WAS_C"/>
</dbReference>
<gene>
    <name evidence="12" type="ORF">RDWZM_001079</name>
</gene>
<dbReference type="SUPFAM" id="SSF50729">
    <property type="entry name" value="PH domain-like"/>
    <property type="match status" value="1"/>
</dbReference>
<feature type="compositionally biased region" description="Pro residues" evidence="8">
    <location>
        <begin position="376"/>
        <end position="389"/>
    </location>
</feature>
<dbReference type="FunFam" id="2.30.29.30:FF:000130">
    <property type="entry name" value="neural Wiskott-Aldrich syndrome protein"/>
    <property type="match status" value="1"/>
</dbReference>
<feature type="region of interest" description="Disordered" evidence="8">
    <location>
        <begin position="506"/>
        <end position="529"/>
    </location>
</feature>
<dbReference type="Gene3D" id="2.30.29.30">
    <property type="entry name" value="Pleckstrin-homology domain (PH domain)/Phosphotyrosine-binding domain (PTB)"/>
    <property type="match status" value="1"/>
</dbReference>
<dbReference type="Pfam" id="PF02205">
    <property type="entry name" value="WH2"/>
    <property type="match status" value="2"/>
</dbReference>
<name>A0A9Q0RQ76_BLOTA</name>
<feature type="region of interest" description="Disordered" evidence="8">
    <location>
        <begin position="160"/>
        <end position="179"/>
    </location>
</feature>
<feature type="compositionally biased region" description="Low complexity" evidence="8">
    <location>
        <begin position="160"/>
        <end position="176"/>
    </location>
</feature>
<proteinExistence type="predicted"/>
<feature type="region of interest" description="Disordered" evidence="8">
    <location>
        <begin position="281"/>
        <end position="454"/>
    </location>
</feature>
<dbReference type="PANTHER" id="PTHR11202:SF36">
    <property type="entry name" value="ACTIN NUCLEATION-PROMOTING FACTOR WASL"/>
    <property type="match status" value="1"/>
</dbReference>
<dbReference type="GO" id="GO:0005856">
    <property type="term" value="C:cytoskeleton"/>
    <property type="evidence" value="ECO:0007669"/>
    <property type="project" value="UniProtKB-SubCell"/>
</dbReference>
<evidence type="ECO:0000259" key="10">
    <source>
        <dbReference type="PROSITE" id="PS50229"/>
    </source>
</evidence>
<comment type="caution">
    <text evidence="12">The sequence shown here is derived from an EMBL/GenBank/DDBJ whole genome shotgun (WGS) entry which is preliminary data.</text>
</comment>